<feature type="chain" id="PRO_5007542408" evidence="1">
    <location>
        <begin position="32"/>
        <end position="73"/>
    </location>
</feature>
<reference evidence="2" key="1">
    <citation type="journal article" date="2018" name="PLoS Negl. Trop. Dis.">
        <title>Sialome diversity of ticks revealed by RNAseq of single tick salivary glands.</title>
        <authorList>
            <person name="Perner J."/>
            <person name="Kropackova S."/>
            <person name="Kopacek P."/>
            <person name="Ribeiro J.M."/>
        </authorList>
    </citation>
    <scope>NUCLEOTIDE SEQUENCE</scope>
    <source>
        <strain evidence="2">Siblings of single egg batch collected in Ceske Budejovice</strain>
        <tissue evidence="2">Salivary glands</tissue>
    </source>
</reference>
<protein>
    <submittedName>
        <fullName evidence="2">Putative secreted protein</fullName>
    </submittedName>
</protein>
<name>A0A147BI55_IXORI</name>
<dbReference type="AlphaFoldDB" id="A0A147BI55"/>
<dbReference type="EMBL" id="GEGO01004938">
    <property type="protein sequence ID" value="JAR90466.1"/>
    <property type="molecule type" value="Transcribed_RNA"/>
</dbReference>
<feature type="signal peptide" evidence="1">
    <location>
        <begin position="1"/>
        <end position="31"/>
    </location>
</feature>
<sequence>MDMVSCLHHIALPLSFLSLLSLISLVAPSNSAHLGIPICQFEPLPWCLLSARCSFAVYVSRNRFRLTVEGCQV</sequence>
<evidence type="ECO:0000313" key="2">
    <source>
        <dbReference type="EMBL" id="JAR90466.1"/>
    </source>
</evidence>
<organism evidence="2">
    <name type="scientific">Ixodes ricinus</name>
    <name type="common">Common tick</name>
    <name type="synonym">Acarus ricinus</name>
    <dbReference type="NCBI Taxonomy" id="34613"/>
    <lineage>
        <taxon>Eukaryota</taxon>
        <taxon>Metazoa</taxon>
        <taxon>Ecdysozoa</taxon>
        <taxon>Arthropoda</taxon>
        <taxon>Chelicerata</taxon>
        <taxon>Arachnida</taxon>
        <taxon>Acari</taxon>
        <taxon>Parasitiformes</taxon>
        <taxon>Ixodida</taxon>
        <taxon>Ixodoidea</taxon>
        <taxon>Ixodidae</taxon>
        <taxon>Ixodinae</taxon>
        <taxon>Ixodes</taxon>
    </lineage>
</organism>
<keyword evidence="1" id="KW-0732">Signal</keyword>
<feature type="non-terminal residue" evidence="2">
    <location>
        <position position="73"/>
    </location>
</feature>
<accession>A0A147BI55</accession>
<evidence type="ECO:0000256" key="1">
    <source>
        <dbReference type="SAM" id="SignalP"/>
    </source>
</evidence>
<proteinExistence type="predicted"/>